<gene>
    <name evidence="1" type="ORF">AWRI4233_LOCUS8518</name>
</gene>
<evidence type="ECO:0000313" key="2">
    <source>
        <dbReference type="Proteomes" id="UP000714618"/>
    </source>
</evidence>
<dbReference type="EMBL" id="CAIJEO010000010">
    <property type="protein sequence ID" value="CAD0099693.1"/>
    <property type="molecule type" value="Genomic_DNA"/>
</dbReference>
<reference evidence="1" key="1">
    <citation type="submission" date="2020-06" db="EMBL/GenBank/DDBJ databases">
        <authorList>
            <person name="Onetto C."/>
        </authorList>
    </citation>
    <scope>NUCLEOTIDE SEQUENCE</scope>
</reference>
<keyword evidence="2" id="KW-1185">Reference proteome</keyword>
<proteinExistence type="predicted"/>
<organism evidence="1 2">
    <name type="scientific">Aureobasidium mustum</name>
    <dbReference type="NCBI Taxonomy" id="2773714"/>
    <lineage>
        <taxon>Eukaryota</taxon>
        <taxon>Fungi</taxon>
        <taxon>Dikarya</taxon>
        <taxon>Ascomycota</taxon>
        <taxon>Pezizomycotina</taxon>
        <taxon>Dothideomycetes</taxon>
        <taxon>Dothideomycetidae</taxon>
        <taxon>Dothideales</taxon>
        <taxon>Saccotheciaceae</taxon>
        <taxon>Aureobasidium</taxon>
    </lineage>
</organism>
<dbReference type="Proteomes" id="UP000714618">
    <property type="component" value="Unassembled WGS sequence"/>
</dbReference>
<name>A0A9N8K321_9PEZI</name>
<comment type="caution">
    <text evidence="1">The sequence shown here is derived from an EMBL/GenBank/DDBJ whole genome shotgun (WGS) entry which is preliminary data.</text>
</comment>
<sequence length="113" mass="12824">MRSKIDARVAQKVAAMPDFAKTERSMPDKAKAFKMAEELVRGFHFAENAIGPETRASLEKYKKYQRLILRRADLILTIALEVGGPQAGRDRLAELREFDVPPTFEEAMTIKKT</sequence>
<dbReference type="OrthoDB" id="3939895at2759"/>
<evidence type="ECO:0000313" key="1">
    <source>
        <dbReference type="EMBL" id="CAD0099693.1"/>
    </source>
</evidence>
<accession>A0A9N8K321</accession>
<dbReference type="AlphaFoldDB" id="A0A9N8K321"/>
<protein>
    <submittedName>
        <fullName evidence="1">Uncharacterized protein</fullName>
    </submittedName>
</protein>